<organism evidence="1 2">
    <name type="scientific">Rhodoferax lithotrophicus</name>
    <dbReference type="NCBI Taxonomy" id="2798804"/>
    <lineage>
        <taxon>Bacteria</taxon>
        <taxon>Pseudomonadati</taxon>
        <taxon>Pseudomonadota</taxon>
        <taxon>Betaproteobacteria</taxon>
        <taxon>Burkholderiales</taxon>
        <taxon>Comamonadaceae</taxon>
        <taxon>Rhodoferax</taxon>
    </lineage>
</organism>
<dbReference type="Gene3D" id="3.30.70.2340">
    <property type="entry name" value="Uncharacterised protein PF12112 family, DUF3579"/>
    <property type="match status" value="1"/>
</dbReference>
<dbReference type="Pfam" id="PF12112">
    <property type="entry name" value="DUF3579"/>
    <property type="match status" value="1"/>
</dbReference>
<name>A0ABM7MN83_9BURK</name>
<accession>A0ABM7MN83</accession>
<evidence type="ECO:0000313" key="1">
    <source>
        <dbReference type="EMBL" id="BCO27755.1"/>
    </source>
</evidence>
<dbReference type="EMBL" id="AP024238">
    <property type="protein sequence ID" value="BCO27755.1"/>
    <property type="molecule type" value="Genomic_DNA"/>
</dbReference>
<proteinExistence type="predicted"/>
<gene>
    <name evidence="1" type="ORF">MIZ03_2644</name>
</gene>
<dbReference type="Proteomes" id="UP000824366">
    <property type="component" value="Chromosome"/>
</dbReference>
<dbReference type="RefSeq" id="WP_223912968.1">
    <property type="nucleotide sequence ID" value="NZ_AP024238.1"/>
</dbReference>
<reference evidence="1 2" key="1">
    <citation type="journal article" date="2021" name="Microbiol. Spectr.">
        <title>A Single Bacterium Capable of Oxidation and Reduction of Iron at Circumneutral pH.</title>
        <authorList>
            <person name="Kato S."/>
            <person name="Ohkuma M."/>
        </authorList>
    </citation>
    <scope>NUCLEOTIDE SEQUENCE [LARGE SCALE GENOMIC DNA]</scope>
    <source>
        <strain evidence="1 2">MIZ03</strain>
    </source>
</reference>
<keyword evidence="2" id="KW-1185">Reference proteome</keyword>
<sequence>MVTHTSKKVYILGVTLAGRAFRPSDWAERLAGVMSQFRPGGQAQGKHLTYSPWCIPTSVNNVRCVIVHHDLRDYNVMAWDFVMGFAKDNELQVHHGEPPQAHPHGHHHKH</sequence>
<evidence type="ECO:0008006" key="3">
    <source>
        <dbReference type="Google" id="ProtNLM"/>
    </source>
</evidence>
<protein>
    <recommendedName>
        <fullName evidence="3">DUF3579 domain-containing protein</fullName>
    </recommendedName>
</protein>
<dbReference type="InterPro" id="IPR021969">
    <property type="entry name" value="DUF3579"/>
</dbReference>
<evidence type="ECO:0000313" key="2">
    <source>
        <dbReference type="Proteomes" id="UP000824366"/>
    </source>
</evidence>